<evidence type="ECO:0000313" key="5">
    <source>
        <dbReference type="Proteomes" id="UP000724874"/>
    </source>
</evidence>
<accession>A0A9P5NZ10</accession>
<keyword evidence="1" id="KW-0694">RNA-binding</keyword>
<evidence type="ECO:0000313" key="4">
    <source>
        <dbReference type="EMBL" id="KAF8910164.1"/>
    </source>
</evidence>
<gene>
    <name evidence="4" type="ORF">CPB84DRAFT_1764774</name>
</gene>
<dbReference type="Proteomes" id="UP000724874">
    <property type="component" value="Unassembled WGS sequence"/>
</dbReference>
<dbReference type="PANTHER" id="PTHR23079:SF14">
    <property type="entry name" value="RNA-DEPENDENT RNA POLYMERASE"/>
    <property type="match status" value="1"/>
</dbReference>
<keyword evidence="1" id="KW-0696">RNA-directed RNA polymerase</keyword>
<evidence type="ECO:0000256" key="1">
    <source>
        <dbReference type="RuleBase" id="RU363098"/>
    </source>
</evidence>
<comment type="similarity">
    <text evidence="1">Belongs to the RdRP family.</text>
</comment>
<name>A0A9P5NZ10_GYMJU</name>
<dbReference type="Pfam" id="PF05183">
    <property type="entry name" value="RdRP"/>
    <property type="match status" value="1"/>
</dbReference>
<dbReference type="InterPro" id="IPR057596">
    <property type="entry name" value="RDRP_core"/>
</dbReference>
<feature type="compositionally biased region" description="Low complexity" evidence="2">
    <location>
        <begin position="19"/>
        <end position="29"/>
    </location>
</feature>
<feature type="compositionally biased region" description="Low complexity" evidence="2">
    <location>
        <begin position="60"/>
        <end position="73"/>
    </location>
</feature>
<sequence length="1229" mass="137112">MSQQRNNYSGYSTAGNVESSSDAARSDASWVILPAGKGKTSSHADISSTPRTKNDRHRLATAISSISTPTSTSKHQRHHHIKDSATNSGSSTNLPASPKTPSKSNSTSSSTPGSRLNAIENALKEMSLDGTSTASKPAQSPTISQVMSPKKVVVNVIDSDEDETGTDIESSQVIRPPALTADSSLSSMNSLFSQRSATSSSSSLDISSSESQSKRSSQNSRPVVIQDVFHSGHSPHVTTRKKQRVVTKPPVAVSTQPNSQVSIMTEERVPTVISQFARSQFGADLEPDLIAHDDETQRLMDSLMIEWGTQYELARGVSQDTWTWADVRAHLQQLKGKNVDSASKVQIIMRGKHTASSSATDIYLWKELDREQLAIMENHGRGLGLMGDWEGAPDWYGGQVQQVARLVKEVSSYKIKLEPMEKRRSYRYARMFGSRRFIHLKISKELLRNENAQVKQFLLQKFIICGRTYIPFSSKEQAIYMFETNDNWGRSPQDWCGDGFRISFQEFINWHNPLEQRKNYSQVISKWSTRFVLGLSNSVPALEFEEKNIFFIDDTTVSDWPKDKKPPADKLMTDGCGFINHTALYRIVKYMGYESMPAGIQGRIDGSKGFWILHPTDSSEEPKIWIRDSQNKIKNHGFDRAHRIFDLLGPSRPSPSIALTSQSIVNVFANGIPSQILVRLMEEGLEKEVGPLLDWDRPHAAVFLWDAVNKCGNVTGSRTQRVATALNRALGLKGRDWGTEENETDTEDDDNQQDAAASANAGRNKFSGSPASLNELTVEMIQAGFMPSMHQYLYEKIGYVVQNVIKSSVEKFRIPIEESLGGYVVPDPLGVLEEGEIYYKFSRPRTDPKTGLLLHVLEGEVILGRYPIRLPSDMRRVKAVDKRELDRWPDVIIISIKGKRSLANELAGGDELIVIWDQEIVEAFDNKPFTNEPDNFIEDNFEPSGKVEKVENFCIRTKTMSPRKTSEAFLEHLIANLNESQVGLYSMMHENATVTYGYGHQHSVRLAYIFATLLDSSKTGHRLKAGILQQDLQKFGNKFGDNAGSPPPNDILGRLKVAGSDKGNELLARYKKGLKNEIRQDKDLLLPYNTAAEYALAAQSKRNINVFNEELKSIRSHVNIAYEIFHIALQQGKKGKSSQNDLMIPCARAYAQPLESEIILTRDVEKVKASYAYQLSETFGFSVAFTELCHIKAIAASGGHAPTLRVFDEAKTFSSAFLRALSRSNEDVV</sequence>
<dbReference type="PANTHER" id="PTHR23079">
    <property type="entry name" value="RNA-DEPENDENT RNA POLYMERASE"/>
    <property type="match status" value="1"/>
</dbReference>
<evidence type="ECO:0000256" key="2">
    <source>
        <dbReference type="SAM" id="MobiDB-lite"/>
    </source>
</evidence>
<dbReference type="OrthoDB" id="10055769at2759"/>
<reference evidence="4" key="1">
    <citation type="submission" date="2020-11" db="EMBL/GenBank/DDBJ databases">
        <authorList>
            <consortium name="DOE Joint Genome Institute"/>
            <person name="Ahrendt S."/>
            <person name="Riley R."/>
            <person name="Andreopoulos W."/>
            <person name="LaButti K."/>
            <person name="Pangilinan J."/>
            <person name="Ruiz-duenas F.J."/>
            <person name="Barrasa J.M."/>
            <person name="Sanchez-Garcia M."/>
            <person name="Camarero S."/>
            <person name="Miyauchi S."/>
            <person name="Serrano A."/>
            <person name="Linde D."/>
            <person name="Babiker R."/>
            <person name="Drula E."/>
            <person name="Ayuso-Fernandez I."/>
            <person name="Pacheco R."/>
            <person name="Padilla G."/>
            <person name="Ferreira P."/>
            <person name="Barriuso J."/>
            <person name="Kellner H."/>
            <person name="Castanera R."/>
            <person name="Alfaro M."/>
            <person name="Ramirez L."/>
            <person name="Pisabarro A.G."/>
            <person name="Kuo A."/>
            <person name="Tritt A."/>
            <person name="Lipzen A."/>
            <person name="He G."/>
            <person name="Yan M."/>
            <person name="Ng V."/>
            <person name="Cullen D."/>
            <person name="Martin F."/>
            <person name="Rosso M.-N."/>
            <person name="Henrissat B."/>
            <person name="Hibbett D."/>
            <person name="Martinez A.T."/>
            <person name="Grigoriev I.V."/>
        </authorList>
    </citation>
    <scope>NUCLEOTIDE SEQUENCE</scope>
    <source>
        <strain evidence="4">AH 44721</strain>
    </source>
</reference>
<dbReference type="AlphaFoldDB" id="A0A9P5NZ10"/>
<protein>
    <recommendedName>
        <fullName evidence="1">RNA-dependent RNA polymerase</fullName>
        <ecNumber evidence="1">2.7.7.48</ecNumber>
    </recommendedName>
</protein>
<feature type="region of interest" description="Disordered" evidence="2">
    <location>
        <begin position="195"/>
        <end position="253"/>
    </location>
</feature>
<dbReference type="GO" id="GO:0003723">
    <property type="term" value="F:RNA binding"/>
    <property type="evidence" value="ECO:0007669"/>
    <property type="project" value="UniProtKB-KW"/>
</dbReference>
<feature type="compositionally biased region" description="Low complexity" evidence="2">
    <location>
        <begin position="195"/>
        <end position="221"/>
    </location>
</feature>
<dbReference type="GO" id="GO:0030422">
    <property type="term" value="P:siRNA processing"/>
    <property type="evidence" value="ECO:0007669"/>
    <property type="project" value="TreeGrafter"/>
</dbReference>
<feature type="compositionally biased region" description="Polar residues" evidence="2">
    <location>
        <begin position="84"/>
        <end position="95"/>
    </location>
</feature>
<feature type="region of interest" description="Disordered" evidence="2">
    <location>
        <begin position="1"/>
        <end position="115"/>
    </location>
</feature>
<dbReference type="EC" id="2.7.7.48" evidence="1"/>
<comment type="caution">
    <text evidence="4">The sequence shown here is derived from an EMBL/GenBank/DDBJ whole genome shotgun (WGS) entry which is preliminary data.</text>
</comment>
<dbReference type="InterPro" id="IPR007855">
    <property type="entry name" value="RDRP"/>
</dbReference>
<feature type="region of interest" description="Disordered" evidence="2">
    <location>
        <begin position="734"/>
        <end position="768"/>
    </location>
</feature>
<feature type="compositionally biased region" description="Low complexity" evidence="2">
    <location>
        <begin position="97"/>
        <end position="114"/>
    </location>
</feature>
<feature type="domain" description="RDRP core" evidence="3">
    <location>
        <begin position="413"/>
        <end position="1039"/>
    </location>
</feature>
<dbReference type="GO" id="GO:0003968">
    <property type="term" value="F:RNA-directed RNA polymerase activity"/>
    <property type="evidence" value="ECO:0007669"/>
    <property type="project" value="UniProtKB-KW"/>
</dbReference>
<dbReference type="EMBL" id="JADNYJ010000007">
    <property type="protein sequence ID" value="KAF8910164.1"/>
    <property type="molecule type" value="Genomic_DNA"/>
</dbReference>
<feature type="compositionally biased region" description="Acidic residues" evidence="2">
    <location>
        <begin position="739"/>
        <end position="752"/>
    </location>
</feature>
<feature type="compositionally biased region" description="Polar residues" evidence="2">
    <location>
        <begin position="39"/>
        <end position="51"/>
    </location>
</feature>
<keyword evidence="1" id="KW-0548">Nucleotidyltransferase</keyword>
<organism evidence="4 5">
    <name type="scientific">Gymnopilus junonius</name>
    <name type="common">Spectacular rustgill mushroom</name>
    <name type="synonym">Gymnopilus spectabilis subsp. junonius</name>
    <dbReference type="NCBI Taxonomy" id="109634"/>
    <lineage>
        <taxon>Eukaryota</taxon>
        <taxon>Fungi</taxon>
        <taxon>Dikarya</taxon>
        <taxon>Basidiomycota</taxon>
        <taxon>Agaricomycotina</taxon>
        <taxon>Agaricomycetes</taxon>
        <taxon>Agaricomycetidae</taxon>
        <taxon>Agaricales</taxon>
        <taxon>Agaricineae</taxon>
        <taxon>Hymenogastraceae</taxon>
        <taxon>Gymnopilus</taxon>
    </lineage>
</organism>
<dbReference type="GO" id="GO:0031380">
    <property type="term" value="C:nuclear RNA-directed RNA polymerase complex"/>
    <property type="evidence" value="ECO:0007669"/>
    <property type="project" value="TreeGrafter"/>
</dbReference>
<feature type="compositionally biased region" description="Polar residues" evidence="2">
    <location>
        <begin position="1"/>
        <end position="18"/>
    </location>
</feature>
<comment type="catalytic activity">
    <reaction evidence="1">
        <text>RNA(n) + a ribonucleoside 5'-triphosphate = RNA(n+1) + diphosphate</text>
        <dbReference type="Rhea" id="RHEA:21248"/>
        <dbReference type="Rhea" id="RHEA-COMP:14527"/>
        <dbReference type="Rhea" id="RHEA-COMP:17342"/>
        <dbReference type="ChEBI" id="CHEBI:33019"/>
        <dbReference type="ChEBI" id="CHEBI:61557"/>
        <dbReference type="ChEBI" id="CHEBI:140395"/>
        <dbReference type="EC" id="2.7.7.48"/>
    </reaction>
</comment>
<keyword evidence="5" id="KW-1185">Reference proteome</keyword>
<proteinExistence type="inferred from homology"/>
<keyword evidence="1" id="KW-0808">Transferase</keyword>
<evidence type="ECO:0000259" key="3">
    <source>
        <dbReference type="Pfam" id="PF05183"/>
    </source>
</evidence>